<organism evidence="2 3">
    <name type="scientific">Rugosimonospora africana</name>
    <dbReference type="NCBI Taxonomy" id="556532"/>
    <lineage>
        <taxon>Bacteria</taxon>
        <taxon>Bacillati</taxon>
        <taxon>Actinomycetota</taxon>
        <taxon>Actinomycetes</taxon>
        <taxon>Micromonosporales</taxon>
        <taxon>Micromonosporaceae</taxon>
        <taxon>Rugosimonospora</taxon>
    </lineage>
</organism>
<proteinExistence type="predicted"/>
<evidence type="ECO:0008006" key="4">
    <source>
        <dbReference type="Google" id="ProtNLM"/>
    </source>
</evidence>
<sequence>MPVMSIAVVTDSTAYLPAELIAAGGLTVVPLGVAIDGVEGREGLDVSPDDVARALGARRLAVTTSRPSPAELSTVYGKLLAAGATGIVSVHLSAKLSGTYDAAVLAAADHPGLVEVVDSLSTGMGLGFPALHARGEDLAAARAAALAAVARTTTLFYVDTLEYLRRGGRIGAASALLGTALSVKPILHMADGEIVVRDKVRTATRAMGRLVDLAVEAAGESDVDIAVHHLAAPGRATELTAALTDRLGVRMKACYQTEIGAAVGAHAGPGLVSVVVHNRSTA</sequence>
<dbReference type="PROSITE" id="PS51482">
    <property type="entry name" value="DEGV"/>
    <property type="match status" value="1"/>
</dbReference>
<protein>
    <recommendedName>
        <fullName evidence="4">EDD domain protein, DegV family</fullName>
    </recommendedName>
</protein>
<dbReference type="AlphaFoldDB" id="A0A8J3VUV1"/>
<dbReference type="Gene3D" id="3.30.1180.10">
    <property type="match status" value="1"/>
</dbReference>
<evidence type="ECO:0000313" key="3">
    <source>
        <dbReference type="Proteomes" id="UP000642748"/>
    </source>
</evidence>
<accession>A0A8J3VUV1</accession>
<keyword evidence="1" id="KW-0446">Lipid-binding</keyword>
<evidence type="ECO:0000313" key="2">
    <source>
        <dbReference type="EMBL" id="GIH19977.1"/>
    </source>
</evidence>
<dbReference type="Gene3D" id="3.40.50.10170">
    <property type="match status" value="1"/>
</dbReference>
<reference evidence="2" key="1">
    <citation type="submission" date="2021-01" db="EMBL/GenBank/DDBJ databases">
        <title>Whole genome shotgun sequence of Rugosimonospora africana NBRC 104875.</title>
        <authorList>
            <person name="Komaki H."/>
            <person name="Tamura T."/>
        </authorList>
    </citation>
    <scope>NUCLEOTIDE SEQUENCE</scope>
    <source>
        <strain evidence="2">NBRC 104875</strain>
    </source>
</reference>
<dbReference type="InterPro" id="IPR050270">
    <property type="entry name" value="DegV_domain_contain"/>
</dbReference>
<dbReference type="NCBIfam" id="TIGR00762">
    <property type="entry name" value="DegV"/>
    <property type="match status" value="1"/>
</dbReference>
<dbReference type="Proteomes" id="UP000642748">
    <property type="component" value="Unassembled WGS sequence"/>
</dbReference>
<comment type="caution">
    <text evidence="2">The sequence shown here is derived from an EMBL/GenBank/DDBJ whole genome shotgun (WGS) entry which is preliminary data.</text>
</comment>
<dbReference type="PANTHER" id="PTHR33434:SF2">
    <property type="entry name" value="FATTY ACID-BINDING PROTEIN TM_1468"/>
    <property type="match status" value="1"/>
</dbReference>
<keyword evidence="3" id="KW-1185">Reference proteome</keyword>
<dbReference type="PANTHER" id="PTHR33434">
    <property type="entry name" value="DEGV DOMAIN-CONTAINING PROTEIN DR_1986-RELATED"/>
    <property type="match status" value="1"/>
</dbReference>
<dbReference type="Pfam" id="PF02645">
    <property type="entry name" value="DegV"/>
    <property type="match status" value="1"/>
</dbReference>
<gene>
    <name evidence="2" type="ORF">Raf01_81490</name>
</gene>
<evidence type="ECO:0000256" key="1">
    <source>
        <dbReference type="ARBA" id="ARBA00023121"/>
    </source>
</evidence>
<dbReference type="GO" id="GO:0008289">
    <property type="term" value="F:lipid binding"/>
    <property type="evidence" value="ECO:0007669"/>
    <property type="project" value="UniProtKB-KW"/>
</dbReference>
<dbReference type="InterPro" id="IPR003797">
    <property type="entry name" value="DegV"/>
</dbReference>
<dbReference type="EMBL" id="BONZ01000087">
    <property type="protein sequence ID" value="GIH19977.1"/>
    <property type="molecule type" value="Genomic_DNA"/>
</dbReference>
<dbReference type="InterPro" id="IPR043168">
    <property type="entry name" value="DegV_C"/>
</dbReference>
<dbReference type="SUPFAM" id="SSF82549">
    <property type="entry name" value="DAK1/DegV-like"/>
    <property type="match status" value="1"/>
</dbReference>
<name>A0A8J3VUV1_9ACTN</name>